<feature type="domain" description="Peptidase S8/S53" evidence="8">
    <location>
        <begin position="182"/>
        <end position="444"/>
    </location>
</feature>
<evidence type="ECO:0000313" key="10">
    <source>
        <dbReference type="EMBL" id="RWX51837.1"/>
    </source>
</evidence>
<dbReference type="EMBL" id="MTKS01000074">
    <property type="protein sequence ID" value="RWX51837.1"/>
    <property type="molecule type" value="Genomic_DNA"/>
</dbReference>
<dbReference type="InterPro" id="IPR036852">
    <property type="entry name" value="Peptidase_S8/S53_dom_sf"/>
</dbReference>
<keyword evidence="4 5" id="KW-0720">Serine protease</keyword>
<proteinExistence type="inferred from homology"/>
<dbReference type="Pfam" id="PF22148">
    <property type="entry name" value="Fervidolysin_NPro-like"/>
    <property type="match status" value="1"/>
</dbReference>
<dbReference type="InterPro" id="IPR054399">
    <property type="entry name" value="Fervidolysin-like_N_prodom"/>
</dbReference>
<evidence type="ECO:0000256" key="5">
    <source>
        <dbReference type="PROSITE-ProRule" id="PRU01240"/>
    </source>
</evidence>
<feature type="active site" description="Charge relay system" evidence="5">
    <location>
        <position position="221"/>
    </location>
</feature>
<dbReference type="InterPro" id="IPR028974">
    <property type="entry name" value="TSP_type-3_rpt"/>
</dbReference>
<evidence type="ECO:0000256" key="7">
    <source>
        <dbReference type="SAM" id="SignalP"/>
    </source>
</evidence>
<feature type="active site" description="Charge relay system" evidence="5">
    <location>
        <position position="404"/>
    </location>
</feature>
<dbReference type="PROSITE" id="PS00138">
    <property type="entry name" value="SUBTILASE_SER"/>
    <property type="match status" value="1"/>
</dbReference>
<feature type="domain" description="Fervidolysin-like N-terminal prodomain" evidence="9">
    <location>
        <begin position="29"/>
        <end position="109"/>
    </location>
</feature>
<comment type="caution">
    <text evidence="10">The sequence shown here is derived from an EMBL/GenBank/DDBJ whole genome shotgun (WGS) entry which is preliminary data.</text>
</comment>
<reference evidence="10 11" key="1">
    <citation type="submission" date="2017-01" db="EMBL/GenBank/DDBJ databases">
        <title>The cable genome- insights into the physiology and evolution of filamentous bacteria capable of sulfide oxidation via long distance electron transfer.</title>
        <authorList>
            <person name="Schreiber L."/>
            <person name="Bjerg J.T."/>
            <person name="Boggild A."/>
            <person name="Van De Vossenberg J."/>
            <person name="Meysman F."/>
            <person name="Nielsen L.P."/>
            <person name="Schramm A."/>
            <person name="Kjeldsen K.U."/>
        </authorList>
    </citation>
    <scope>NUCLEOTIDE SEQUENCE [LARGE SCALE GENOMIC DNA]</scope>
    <source>
        <strain evidence="10">A5</strain>
    </source>
</reference>
<keyword evidence="11" id="KW-1185">Reference proteome</keyword>
<dbReference type="SUPFAM" id="SSF52743">
    <property type="entry name" value="Subtilisin-like"/>
    <property type="match status" value="1"/>
</dbReference>
<dbReference type="InterPro" id="IPR022398">
    <property type="entry name" value="Peptidase_S8_His-AS"/>
</dbReference>
<protein>
    <submittedName>
        <fullName evidence="10">Thermitase</fullName>
        <ecNumber evidence="10">3.4.21.66</ecNumber>
    </submittedName>
</protein>
<feature type="active site" description="Charge relay system" evidence="5">
    <location>
        <position position="189"/>
    </location>
</feature>
<evidence type="ECO:0000313" key="11">
    <source>
        <dbReference type="Proteomes" id="UP000288892"/>
    </source>
</evidence>
<keyword evidence="2 5" id="KW-0645">Protease</keyword>
<feature type="signal peptide" evidence="7">
    <location>
        <begin position="1"/>
        <end position="25"/>
    </location>
</feature>
<comment type="similarity">
    <text evidence="1 5 6">Belongs to the peptidase S8 family.</text>
</comment>
<dbReference type="Gene3D" id="3.40.50.200">
    <property type="entry name" value="Peptidase S8/S53 domain"/>
    <property type="match status" value="1"/>
</dbReference>
<dbReference type="PROSITE" id="PS51892">
    <property type="entry name" value="SUBTILASE"/>
    <property type="match status" value="1"/>
</dbReference>
<accession>A0A444JFP3</accession>
<name>A0A444JFP3_9BACT</name>
<dbReference type="InterPro" id="IPR050131">
    <property type="entry name" value="Peptidase_S8_subtilisin-like"/>
</dbReference>
<dbReference type="GO" id="GO:0006508">
    <property type="term" value="P:proteolysis"/>
    <property type="evidence" value="ECO:0007669"/>
    <property type="project" value="UniProtKB-KW"/>
</dbReference>
<evidence type="ECO:0000259" key="9">
    <source>
        <dbReference type="Pfam" id="PF22148"/>
    </source>
</evidence>
<dbReference type="AlphaFoldDB" id="A0A444JFP3"/>
<keyword evidence="7" id="KW-0732">Signal</keyword>
<dbReference type="InterPro" id="IPR023827">
    <property type="entry name" value="Peptidase_S8_Asp-AS"/>
</dbReference>
<keyword evidence="3 5" id="KW-0378">Hydrolase</keyword>
<dbReference type="PANTHER" id="PTHR43806">
    <property type="entry name" value="PEPTIDASE S8"/>
    <property type="match status" value="1"/>
</dbReference>
<feature type="chain" id="PRO_5019190776" evidence="7">
    <location>
        <begin position="26"/>
        <end position="513"/>
    </location>
</feature>
<evidence type="ECO:0000259" key="8">
    <source>
        <dbReference type="Pfam" id="PF00082"/>
    </source>
</evidence>
<organism evidence="10 11">
    <name type="scientific">Candidatus Electrothrix marina</name>
    <dbReference type="NCBI Taxonomy" id="1859130"/>
    <lineage>
        <taxon>Bacteria</taxon>
        <taxon>Pseudomonadati</taxon>
        <taxon>Thermodesulfobacteriota</taxon>
        <taxon>Desulfobulbia</taxon>
        <taxon>Desulfobulbales</taxon>
        <taxon>Desulfobulbaceae</taxon>
        <taxon>Candidatus Electrothrix</taxon>
    </lineage>
</organism>
<dbReference type="GO" id="GO:0005509">
    <property type="term" value="F:calcium ion binding"/>
    <property type="evidence" value="ECO:0007669"/>
    <property type="project" value="InterPro"/>
</dbReference>
<dbReference type="GO" id="GO:0004252">
    <property type="term" value="F:serine-type endopeptidase activity"/>
    <property type="evidence" value="ECO:0007669"/>
    <property type="project" value="UniProtKB-UniRule"/>
</dbReference>
<dbReference type="EC" id="3.4.21.66" evidence="10"/>
<evidence type="ECO:0000256" key="2">
    <source>
        <dbReference type="ARBA" id="ARBA00022670"/>
    </source>
</evidence>
<dbReference type="Pfam" id="PF00082">
    <property type="entry name" value="Peptidase_S8"/>
    <property type="match status" value="1"/>
</dbReference>
<evidence type="ECO:0000256" key="1">
    <source>
        <dbReference type="ARBA" id="ARBA00011073"/>
    </source>
</evidence>
<dbReference type="InterPro" id="IPR000209">
    <property type="entry name" value="Peptidase_S8/S53_dom"/>
</dbReference>
<dbReference type="InterPro" id="IPR015500">
    <property type="entry name" value="Peptidase_S8_subtilisin-rel"/>
</dbReference>
<sequence length="513" mass="54024">MKNWKIATAGTAFCAVLILCSGASAGISKANKPDKKPPKPQPVENQVLVSFKKNASASEKAALHSKAKGNVVKKIQKIGIEVVEVPDGTVSDAIKAYKKNSKVAFAEPNYRRTLTTAEGSLPAPYNVSNNFTEQWHLDNTGQGFGAEMNPVTFEDTAPAYWGTPDADIDAPEGWALTHGSPDIKIAILDSGVECSHPDLDGKCIEQVNFTVSTTLTDLVGHGTHVASIAAAETDNDIGTAGVAWESKIGSLKVCYEIELIPGFPEYGYTAYCDDADVIEAITYAADNGYQVINMSLAGPDDSAAIEAAVNYAWENGAVIVAGAGNNYDMVKQYPAAYENVISVASTDHYDNLSSFSTFGNDWVSVAAPGGALSMIDGKGTIFAAVPGAYCGGIPDCYNWKSGTSMATPIVSGIAAMVWSYIADPTNTAVRDCIESSAEKTGALNQDFLAWTKYGRVNLHGALVCIPPEFPVCPDTDGDGVPDANDECPDTPANTPINSNGCPAKPKVVVIPLL</sequence>
<dbReference type="SUPFAM" id="SSF103647">
    <property type="entry name" value="TSP type-3 repeat"/>
    <property type="match status" value="1"/>
</dbReference>
<evidence type="ECO:0000256" key="6">
    <source>
        <dbReference type="RuleBase" id="RU003355"/>
    </source>
</evidence>
<dbReference type="PROSITE" id="PS00137">
    <property type="entry name" value="SUBTILASE_HIS"/>
    <property type="match status" value="1"/>
</dbReference>
<evidence type="ECO:0000256" key="4">
    <source>
        <dbReference type="ARBA" id="ARBA00022825"/>
    </source>
</evidence>
<dbReference type="PROSITE" id="PS00136">
    <property type="entry name" value="SUBTILASE_ASP"/>
    <property type="match status" value="1"/>
</dbReference>
<gene>
    <name evidence="10" type="ORF">VU01_10743</name>
</gene>
<dbReference type="InterPro" id="IPR023828">
    <property type="entry name" value="Peptidase_S8_Ser-AS"/>
</dbReference>
<dbReference type="Proteomes" id="UP000288892">
    <property type="component" value="Unassembled WGS sequence"/>
</dbReference>
<dbReference type="PRINTS" id="PR00723">
    <property type="entry name" value="SUBTILISIN"/>
</dbReference>
<dbReference type="PANTHER" id="PTHR43806:SF11">
    <property type="entry name" value="CEREVISIN-RELATED"/>
    <property type="match status" value="1"/>
</dbReference>
<evidence type="ECO:0000256" key="3">
    <source>
        <dbReference type="ARBA" id="ARBA00022801"/>
    </source>
</evidence>